<comment type="caution">
    <text evidence="4">The sequence shown here is derived from an EMBL/GenBank/DDBJ whole genome shotgun (WGS) entry which is preliminary data.</text>
</comment>
<dbReference type="EMBL" id="JALNMH010000016">
    <property type="protein sequence ID" value="MCK7595303.1"/>
    <property type="molecule type" value="Genomic_DNA"/>
</dbReference>
<keyword evidence="2 4" id="KW-0067">ATP-binding</keyword>
<dbReference type="SUPFAM" id="SSF52540">
    <property type="entry name" value="P-loop containing nucleoside triphosphate hydrolases"/>
    <property type="match status" value="1"/>
</dbReference>
<gene>
    <name evidence="4" type="ORF">M0G41_16710</name>
</gene>
<dbReference type="InterPro" id="IPR003959">
    <property type="entry name" value="ATPase_AAA_core"/>
</dbReference>
<dbReference type="PANTHER" id="PTHR43581:SF4">
    <property type="entry name" value="ATP_GTP PHOSPHATASE"/>
    <property type="match status" value="1"/>
</dbReference>
<organism evidence="4 5">
    <name type="scientific">Pseudomarimonas salicorniae</name>
    <dbReference type="NCBI Taxonomy" id="2933270"/>
    <lineage>
        <taxon>Bacteria</taxon>
        <taxon>Pseudomonadati</taxon>
        <taxon>Pseudomonadota</taxon>
        <taxon>Gammaproteobacteria</taxon>
        <taxon>Lysobacterales</taxon>
        <taxon>Lysobacteraceae</taxon>
        <taxon>Pseudomarimonas</taxon>
    </lineage>
</organism>
<dbReference type="InterPro" id="IPR027417">
    <property type="entry name" value="P-loop_NTPase"/>
</dbReference>
<evidence type="ECO:0000259" key="3">
    <source>
        <dbReference type="SMART" id="SM00382"/>
    </source>
</evidence>
<dbReference type="InterPro" id="IPR003593">
    <property type="entry name" value="AAA+_ATPase"/>
</dbReference>
<evidence type="ECO:0000256" key="2">
    <source>
        <dbReference type="ARBA" id="ARBA00022840"/>
    </source>
</evidence>
<dbReference type="SMART" id="SM00382">
    <property type="entry name" value="AAA"/>
    <property type="match status" value="1"/>
</dbReference>
<dbReference type="InterPro" id="IPR038729">
    <property type="entry name" value="Rad50/SbcC_AAA"/>
</dbReference>
<dbReference type="PROSITE" id="PS00211">
    <property type="entry name" value="ABC_TRANSPORTER_1"/>
    <property type="match status" value="1"/>
</dbReference>
<dbReference type="Pfam" id="PF13304">
    <property type="entry name" value="AAA_21"/>
    <property type="match status" value="1"/>
</dbReference>
<sequence length="504" mass="56686">MILQQPKVERIEIDQLKSIVDLSLELDRCPLTGIMGSNRSGKTTVLHALACAFSPATPGSSDYRFPTFFRPNTESLWKDSRFRIAYGGRLGEATFAGLTQEYKKEADRWTPRYGNRPLRFVKFVGIADSAPDLETIALSSMIHYTKKSREEKHDIEVRELAGKVLNENYSGYFGVSYQYRNRQSIGVSTKQASYSALSMSSGEQRVFRVLDTVVNSPDYALVLIDEIDLFLHQDALQRLLAILHDHCKKRHKQLIFTTHFPPSGRLYDSIDLHSIHRGPTRTLSWRGYSLEALRHITGAQVRPLTVYTEDDLGERVVAQVASELGLRKYVETATFGPADNAATLVAGLHAAMPTADNYLALTDGDVLGARGSIRARVRKIWSGNSAKHEDERKRIVSKIRSFRSFMREESGNAACPEVCIHAMVCEVDPLKIPPTLRDFAELCRSIVHPLDRHGFLNDVVDLSGENRSVAISKLVDIAAASPLWSRYTRVLRAWLRKKKVQLAL</sequence>
<dbReference type="InterPro" id="IPR017871">
    <property type="entry name" value="ABC_transporter-like_CS"/>
</dbReference>
<evidence type="ECO:0000313" key="5">
    <source>
        <dbReference type="Proteomes" id="UP001431449"/>
    </source>
</evidence>
<evidence type="ECO:0000313" key="4">
    <source>
        <dbReference type="EMBL" id="MCK7595303.1"/>
    </source>
</evidence>
<dbReference type="PANTHER" id="PTHR43581">
    <property type="entry name" value="ATP/GTP PHOSPHATASE"/>
    <property type="match status" value="1"/>
</dbReference>
<feature type="domain" description="AAA+ ATPase" evidence="3">
    <location>
        <begin position="28"/>
        <end position="280"/>
    </location>
</feature>
<evidence type="ECO:0000256" key="1">
    <source>
        <dbReference type="ARBA" id="ARBA00022741"/>
    </source>
</evidence>
<protein>
    <submittedName>
        <fullName evidence="4">ATP-binding protein</fullName>
    </submittedName>
</protein>
<accession>A0ABT0GLL3</accession>
<dbReference type="Proteomes" id="UP001431449">
    <property type="component" value="Unassembled WGS sequence"/>
</dbReference>
<dbReference type="Pfam" id="PF13476">
    <property type="entry name" value="AAA_23"/>
    <property type="match status" value="1"/>
</dbReference>
<dbReference type="GO" id="GO:0005524">
    <property type="term" value="F:ATP binding"/>
    <property type="evidence" value="ECO:0007669"/>
    <property type="project" value="UniProtKB-KW"/>
</dbReference>
<name>A0ABT0GLL3_9GAMM</name>
<dbReference type="RefSeq" id="WP_248211264.1">
    <property type="nucleotide sequence ID" value="NZ_JALNMH010000016.1"/>
</dbReference>
<keyword evidence="5" id="KW-1185">Reference proteome</keyword>
<dbReference type="Gene3D" id="3.40.50.300">
    <property type="entry name" value="P-loop containing nucleotide triphosphate hydrolases"/>
    <property type="match status" value="2"/>
</dbReference>
<dbReference type="InterPro" id="IPR051396">
    <property type="entry name" value="Bact_Antivir_Def_Nuclease"/>
</dbReference>
<proteinExistence type="predicted"/>
<keyword evidence="1" id="KW-0547">Nucleotide-binding</keyword>
<reference evidence="4" key="1">
    <citation type="submission" date="2022-04" db="EMBL/GenBank/DDBJ databases">
        <title>Lysobacter sp. CAU 1642 isolated from sea sand.</title>
        <authorList>
            <person name="Kim W."/>
        </authorList>
    </citation>
    <scope>NUCLEOTIDE SEQUENCE</scope>
    <source>
        <strain evidence="4">CAU 1642</strain>
    </source>
</reference>